<name>A0AA86QJZ8_9EUKA</name>
<dbReference type="Proteomes" id="UP001642409">
    <property type="component" value="Unassembled WGS sequence"/>
</dbReference>
<keyword evidence="3" id="KW-1185">Reference proteome</keyword>
<proteinExistence type="predicted"/>
<organism evidence="1">
    <name type="scientific">Hexamita inflata</name>
    <dbReference type="NCBI Taxonomy" id="28002"/>
    <lineage>
        <taxon>Eukaryota</taxon>
        <taxon>Metamonada</taxon>
        <taxon>Diplomonadida</taxon>
        <taxon>Hexamitidae</taxon>
        <taxon>Hexamitinae</taxon>
        <taxon>Hexamita</taxon>
    </lineage>
</organism>
<reference evidence="1" key="1">
    <citation type="submission" date="2023-06" db="EMBL/GenBank/DDBJ databases">
        <authorList>
            <person name="Kurt Z."/>
        </authorList>
    </citation>
    <scope>NUCLEOTIDE SEQUENCE</scope>
</reference>
<comment type="caution">
    <text evidence="1">The sequence shown here is derived from an EMBL/GenBank/DDBJ whole genome shotgun (WGS) entry which is preliminary data.</text>
</comment>
<dbReference type="EMBL" id="CAXDID020000482">
    <property type="protein sequence ID" value="CAL6096140.1"/>
    <property type="molecule type" value="Genomic_DNA"/>
</dbReference>
<protein>
    <submittedName>
        <fullName evidence="2">Hypothetical_protein</fullName>
    </submittedName>
</protein>
<evidence type="ECO:0000313" key="1">
    <source>
        <dbReference type="EMBL" id="CAI9957817.1"/>
    </source>
</evidence>
<sequence length="1476" mass="173267">MQEELIKFSQNCSKYARQNVCALLRQINCPKLDIKLNLSWQDNKSEDFLDFVFQISKFSQLDVINFICSNKVSNQILESFQEELIQAMNYISLTDMLQYENYGYISSLLLQKVSETDLEALIPYIIKRIELKDIDFINALLHKFNMNLIQSILFEPLSILNNKSNHDILMKLIYPKPNIPICYPELVRNYETFIIVLDINANDAATVINAGFEIDNTMVFNQEQLVKLLPLNINIIQNKFNENIKTFDKLDVLIQQQQTLPHYNYLMNSKPKLSKVIPECVQLQEMTRLRIFQQTSMQLSLILKIVELGKIDYSQFIGIPDENKQNLVLISIGDQKIGVEVKNQVITFDMAQFNSQVYQINFVFDNALDSFDLAIWINYNPVLLHRFQKVNAEFGTYIDLLPVRNLAVADFLYSQQVLPYAFLRYAWYKNLDVCGDFITGRQDIGIQSCFDCVYPKLLSLVCGDSKNTGDSMSYTYNMNEIQSNSGICSVASEIIRRSKLNSFLYVSSFNIQQRLSFDSVQICEIIDEFSQKFTNSTNNFENHEKLLTLVDHYQFNVDAGMVILRDILASKMFDGFIVNETERILRQEIAGVGYNFMFLETFAGFQVEEVTVQFILNQSRRKTGPKCNVLVYSNQIKMDQVMCMQLFVDALSTNDPKVFEYFELIFLQLDNHMQRSLVINTLDKLVKDEKHNNTIKYIINYALNFDSAYLVLLLSLNIQKITIIVIKKLLEHQLIQLQLNDKIVFSLKLKNLQIIQQILEMDDFSSLIEQQDIYEFILVNVLLTVSSDELETYLYLGIQKPEIILTIYKVFHSILQIYHKSKKMCFSDIFTQFLEQYQEELVQICADTIPSFMNAQHVQSTLSYIDTENELQISYLSLLYISLYCQLVLVMSQFLEEDDTFLYLRYHFKRLLNNYNNEQQIYISEQLLLHYKLNQRANLILYFIPFVNNQQDLYIEIQNTIISNTLFFQSPINHQCIANEQITVSSNELTISPYLRITNSHIFQVLLQFDVYDEEHQEQLYTQIQDQFISSLEQENSQIIVKFFLISVLLTNQNELFDIQQIIQVIRDNYKNDFNLVILDALCFGYKENYDEIIIELLNSCKQPQNILYLSQQEVSSTLSNFLVTYLKKCKISIFEKPKFERQIQQDKIMIDDNMCNWLISSVQIEKVQKILHKIVKNADQILNEGLYLIYETPLPYTSNMLASQEMVMRSYYVQGARALQQLNSYFTPRECKKVRDLLLNPFDRVSSVQQAGMDVLIMNSTYIIQARYCQIRDTDVCNLNGVDFYIQAKENVDFNFFQYSFRCVGEYFTYLNDLMLEFQTEPMFKLIKLNDITQIQLSEQVVEVYTEQSNIFISFPSVQINDERKNRFAKLEIPQQVDIQPVFHFASPKLQLYFIQQFLYFYSPVQFTLLPQKFDKIINNKTFNNEIEKTISVLTQKFNEKYILKMMNVHAGIREAKEIKRPVIQSEWPVYEDSQ</sequence>
<evidence type="ECO:0000313" key="3">
    <source>
        <dbReference type="Proteomes" id="UP001642409"/>
    </source>
</evidence>
<reference evidence="2 3" key="2">
    <citation type="submission" date="2024-07" db="EMBL/GenBank/DDBJ databases">
        <authorList>
            <person name="Akdeniz Z."/>
        </authorList>
    </citation>
    <scope>NUCLEOTIDE SEQUENCE [LARGE SCALE GENOMIC DNA]</scope>
</reference>
<dbReference type="EMBL" id="CATOUU010000894">
    <property type="protein sequence ID" value="CAI9957817.1"/>
    <property type="molecule type" value="Genomic_DNA"/>
</dbReference>
<evidence type="ECO:0000313" key="2">
    <source>
        <dbReference type="EMBL" id="CAL6096140.1"/>
    </source>
</evidence>
<gene>
    <name evidence="1" type="ORF">HINF_LOCUS45462</name>
    <name evidence="2" type="ORF">HINF_LOCUS68288</name>
</gene>
<accession>A0AA86QJZ8</accession>